<dbReference type="GO" id="GO:0005829">
    <property type="term" value="C:cytosol"/>
    <property type="evidence" value="ECO:0007669"/>
    <property type="project" value="TreeGrafter"/>
</dbReference>
<sequence>MLEEEDKTFQKTMQILEDIGVESVSGADCANVAYVCNLISTRAAHLTAAAIATLLNRMQRPYVTVGVDGSVYRFHPSFPRLLDEKIDQLIEGDLEYQLMLSEDGSGRGAALVAAVATRMKRERLGGNC</sequence>
<evidence type="ECO:0000256" key="2">
    <source>
        <dbReference type="ARBA" id="ARBA00005028"/>
    </source>
</evidence>
<dbReference type="GO" id="GO:0005536">
    <property type="term" value="F:D-glucose binding"/>
    <property type="evidence" value="ECO:0007669"/>
    <property type="project" value="InterPro"/>
</dbReference>
<organism evidence="7">
    <name type="scientific">Heligmosomoides polygyrus</name>
    <name type="common">Parasitic roundworm</name>
    <dbReference type="NCBI Taxonomy" id="6339"/>
    <lineage>
        <taxon>Eukaryota</taxon>
        <taxon>Metazoa</taxon>
        <taxon>Ecdysozoa</taxon>
        <taxon>Nematoda</taxon>
        <taxon>Chromadorea</taxon>
        <taxon>Rhabditida</taxon>
        <taxon>Rhabditina</taxon>
        <taxon>Rhabditomorpha</taxon>
        <taxon>Strongyloidea</taxon>
        <taxon>Heligmosomidae</taxon>
        <taxon>Heligmosomoides</taxon>
    </lineage>
</organism>
<dbReference type="Gene3D" id="3.40.367.20">
    <property type="match status" value="1"/>
</dbReference>
<dbReference type="InterPro" id="IPR022673">
    <property type="entry name" value="Hexokinase_C"/>
</dbReference>
<evidence type="ECO:0000259" key="6">
    <source>
        <dbReference type="Pfam" id="PF03727"/>
    </source>
</evidence>
<keyword evidence="5" id="KW-0547">Nucleotide-binding</keyword>
<reference evidence="7" key="1">
    <citation type="submission" date="2018-11" db="EMBL/GenBank/DDBJ databases">
        <authorList>
            <consortium name="Pathogen Informatics"/>
        </authorList>
    </citation>
    <scope>NUCLEOTIDE SEQUENCE [LARGE SCALE GENOMIC DNA]</scope>
</reference>
<dbReference type="PANTHER" id="PTHR19443:SF16">
    <property type="entry name" value="HEXOKINASE TYPE 1-RELATED"/>
    <property type="match status" value="1"/>
</dbReference>
<dbReference type="AlphaFoldDB" id="A0A3P8DNF9"/>
<evidence type="ECO:0000313" key="7">
    <source>
        <dbReference type="EMBL" id="VDP33604.1"/>
    </source>
</evidence>
<comment type="similarity">
    <text evidence="5">Belongs to the hexokinase family.</text>
</comment>
<keyword evidence="5" id="KW-0808">Transferase</keyword>
<dbReference type="GO" id="GO:0005524">
    <property type="term" value="F:ATP binding"/>
    <property type="evidence" value="ECO:0007669"/>
    <property type="project" value="UniProtKB-UniRule"/>
</dbReference>
<dbReference type="GO" id="GO:0005739">
    <property type="term" value="C:mitochondrion"/>
    <property type="evidence" value="ECO:0007669"/>
    <property type="project" value="TreeGrafter"/>
</dbReference>
<name>A0A3P8DNF9_HELPZ</name>
<keyword evidence="5" id="KW-0067">ATP-binding</keyword>
<dbReference type="GO" id="GO:0008865">
    <property type="term" value="F:fructokinase activity"/>
    <property type="evidence" value="ECO:0007669"/>
    <property type="project" value="TreeGrafter"/>
</dbReference>
<dbReference type="EC" id="2.7.1.-" evidence="5"/>
<accession>A0A3P8DNF9</accession>
<dbReference type="PRINTS" id="PR00475">
    <property type="entry name" value="HEXOKINASE"/>
</dbReference>
<dbReference type="EMBL" id="UZAH01034162">
    <property type="protein sequence ID" value="VDP33604.1"/>
    <property type="molecule type" value="Genomic_DNA"/>
</dbReference>
<dbReference type="OrthoDB" id="419537at2759"/>
<dbReference type="GO" id="GO:0001678">
    <property type="term" value="P:intracellular glucose homeostasis"/>
    <property type="evidence" value="ECO:0007669"/>
    <property type="project" value="InterPro"/>
</dbReference>
<dbReference type="Pfam" id="PF03727">
    <property type="entry name" value="Hexokinase_2"/>
    <property type="match status" value="1"/>
</dbReference>
<dbReference type="GO" id="GO:0004340">
    <property type="term" value="F:glucokinase activity"/>
    <property type="evidence" value="ECO:0007669"/>
    <property type="project" value="TreeGrafter"/>
</dbReference>
<feature type="domain" description="Hexokinase C-terminal" evidence="6">
    <location>
        <begin position="4"/>
        <end position="115"/>
    </location>
</feature>
<dbReference type="GO" id="GO:0006096">
    <property type="term" value="P:glycolytic process"/>
    <property type="evidence" value="ECO:0007669"/>
    <property type="project" value="UniProtKB-KW"/>
</dbReference>
<evidence type="ECO:0000256" key="1">
    <source>
        <dbReference type="ARBA" id="ARBA00004888"/>
    </source>
</evidence>
<comment type="catalytic activity">
    <reaction evidence="4">
        <text>a D-hexose + ATP = a D-hexose 6-phosphate + ADP + H(+)</text>
        <dbReference type="Rhea" id="RHEA:22740"/>
        <dbReference type="ChEBI" id="CHEBI:4194"/>
        <dbReference type="ChEBI" id="CHEBI:15378"/>
        <dbReference type="ChEBI" id="CHEBI:30616"/>
        <dbReference type="ChEBI" id="CHEBI:229467"/>
        <dbReference type="ChEBI" id="CHEBI:456216"/>
        <dbReference type="EC" id="2.7.1.1"/>
    </reaction>
    <physiologicalReaction direction="left-to-right" evidence="4">
        <dbReference type="Rhea" id="RHEA:22741"/>
    </physiologicalReaction>
</comment>
<dbReference type="InterPro" id="IPR001312">
    <property type="entry name" value="Hexokinase"/>
</dbReference>
<proteinExistence type="inferred from homology"/>
<keyword evidence="5" id="KW-0418">Kinase</keyword>
<evidence type="ECO:0000256" key="3">
    <source>
        <dbReference type="ARBA" id="ARBA00023152"/>
    </source>
</evidence>
<dbReference type="SUPFAM" id="SSF53067">
    <property type="entry name" value="Actin-like ATPase domain"/>
    <property type="match status" value="1"/>
</dbReference>
<dbReference type="InterPro" id="IPR043129">
    <property type="entry name" value="ATPase_NBD"/>
</dbReference>
<protein>
    <recommendedName>
        <fullName evidence="5">Phosphotransferase</fullName>
        <ecNumber evidence="5">2.7.1.-</ecNumber>
    </recommendedName>
</protein>
<comment type="pathway">
    <text evidence="2">Carbohydrate metabolism; hexose metabolism.</text>
</comment>
<keyword evidence="3 5" id="KW-0324">Glycolysis</keyword>
<dbReference type="PROSITE" id="PS51748">
    <property type="entry name" value="HEXOKINASE_2"/>
    <property type="match status" value="1"/>
</dbReference>
<evidence type="ECO:0000256" key="5">
    <source>
        <dbReference type="RuleBase" id="RU362007"/>
    </source>
</evidence>
<dbReference type="PANTHER" id="PTHR19443">
    <property type="entry name" value="HEXOKINASE"/>
    <property type="match status" value="1"/>
</dbReference>
<evidence type="ECO:0000256" key="4">
    <source>
        <dbReference type="ARBA" id="ARBA00044613"/>
    </source>
</evidence>
<gene>
    <name evidence="7" type="ORF">HPBE_LOCUS22598</name>
</gene>
<dbReference type="GO" id="GO:0006006">
    <property type="term" value="P:glucose metabolic process"/>
    <property type="evidence" value="ECO:0007669"/>
    <property type="project" value="TreeGrafter"/>
</dbReference>
<comment type="pathway">
    <text evidence="1">Carbohydrate degradation; glycolysis; D-glyceraldehyde 3-phosphate and glycerone phosphate from D-glucose: step 1/4.</text>
</comment>